<dbReference type="SUPFAM" id="SSF53474">
    <property type="entry name" value="alpha/beta-Hydrolases"/>
    <property type="match status" value="1"/>
</dbReference>
<gene>
    <name evidence="3" type="ORF">BQ4739_LOCUS18065</name>
</gene>
<evidence type="ECO:0000313" key="4">
    <source>
        <dbReference type="Proteomes" id="UP000256970"/>
    </source>
</evidence>
<keyword evidence="4" id="KW-1185">Reference proteome</keyword>
<evidence type="ECO:0000256" key="1">
    <source>
        <dbReference type="SAM" id="MobiDB-lite"/>
    </source>
</evidence>
<dbReference type="Proteomes" id="UP000256970">
    <property type="component" value="Unassembled WGS sequence"/>
</dbReference>
<dbReference type="AlphaFoldDB" id="A0A383WJS8"/>
<keyword evidence="2" id="KW-0472">Membrane</keyword>
<name>A0A383WJS8_TETOB</name>
<dbReference type="STRING" id="3088.A0A383WJS8"/>
<reference evidence="3 4" key="1">
    <citation type="submission" date="2016-10" db="EMBL/GenBank/DDBJ databases">
        <authorList>
            <person name="Cai Z."/>
        </authorList>
    </citation>
    <scope>NUCLEOTIDE SEQUENCE [LARGE SCALE GENOMIC DNA]</scope>
</reference>
<evidence type="ECO:0000256" key="2">
    <source>
        <dbReference type="SAM" id="Phobius"/>
    </source>
</evidence>
<proteinExistence type="predicted"/>
<dbReference type="PANTHER" id="PTHR37471:SF1">
    <property type="entry name" value="AB HYDROLASE-1 DOMAIN-CONTAINING PROTEIN"/>
    <property type="match status" value="1"/>
</dbReference>
<evidence type="ECO:0008006" key="5">
    <source>
        <dbReference type="Google" id="ProtNLM"/>
    </source>
</evidence>
<feature type="transmembrane region" description="Helical" evidence="2">
    <location>
        <begin position="266"/>
        <end position="286"/>
    </location>
</feature>
<feature type="transmembrane region" description="Helical" evidence="2">
    <location>
        <begin position="314"/>
        <end position="335"/>
    </location>
</feature>
<dbReference type="PANTHER" id="PTHR37471">
    <property type="entry name" value="UNNAMED PRODUCT"/>
    <property type="match status" value="1"/>
</dbReference>
<accession>A0A383WJS8</accession>
<organism evidence="3 4">
    <name type="scientific">Tetradesmus obliquus</name>
    <name type="common">Green alga</name>
    <name type="synonym">Acutodesmus obliquus</name>
    <dbReference type="NCBI Taxonomy" id="3088"/>
    <lineage>
        <taxon>Eukaryota</taxon>
        <taxon>Viridiplantae</taxon>
        <taxon>Chlorophyta</taxon>
        <taxon>core chlorophytes</taxon>
        <taxon>Chlorophyceae</taxon>
        <taxon>CS clade</taxon>
        <taxon>Sphaeropleales</taxon>
        <taxon>Scenedesmaceae</taxon>
        <taxon>Tetradesmus</taxon>
    </lineage>
</organism>
<protein>
    <recommendedName>
        <fullName evidence="5">AB hydrolase-1 domain-containing protein</fullName>
    </recommendedName>
</protein>
<feature type="region of interest" description="Disordered" evidence="1">
    <location>
        <begin position="577"/>
        <end position="604"/>
    </location>
</feature>
<feature type="transmembrane region" description="Helical" evidence="2">
    <location>
        <begin position="110"/>
        <end position="133"/>
    </location>
</feature>
<keyword evidence="2" id="KW-1133">Transmembrane helix</keyword>
<dbReference type="Gene3D" id="3.40.50.1820">
    <property type="entry name" value="alpha/beta hydrolase"/>
    <property type="match status" value="1"/>
</dbReference>
<dbReference type="InterPro" id="IPR029058">
    <property type="entry name" value="AB_hydrolase_fold"/>
</dbReference>
<keyword evidence="2" id="KW-0812">Transmembrane</keyword>
<evidence type="ECO:0000313" key="3">
    <source>
        <dbReference type="EMBL" id="SZX77720.1"/>
    </source>
</evidence>
<feature type="transmembrane region" description="Helical" evidence="2">
    <location>
        <begin position="86"/>
        <end position="104"/>
    </location>
</feature>
<sequence>MHTGAQKQRSGAAWASGPPARVSAARLQLLFTTAAALLLLCRAASSWQQAPDSRSSSYSTAGSLLVTFTGAWAGRKLQQQHITEQLHWLLQAATAPATALQAAAAAVPAWIQLAALAAAAAWLAAELAFYLFWYLPAYRRWNATCSAAQSPAAKNTDECYALFRRFMSFTRGQPCQLEFLQQYLSTWFRGAKPEEIKRGNMEELFAYGFFYRTRAELAALGLGRLPSEMVSEFEGVFIMKFPPGYNSNLKFMSHLWDDLRVSWRPLGFYVVMEALAAAAAAALWAMGFKKRQLGELHYYTRGIDDGSSSKQQPIVFIHGVAGLLLYLPLLGRLLSCKAPLLLLDMKHVSLRISPSIPTVDELATSLAAALKLHKLPPALVVAHSYGTLVAGRLLRLQRSAVARVLFVDPVCFGMFMPRLLHGFIYAPLRLHADRPLHSAFNLLLWLVSKDIHLAATFARKFYWTDLNLWPEDLPEGSSVVLSGADALVPAADIHKMLANSGVQVAYKPDLIHGGFMLDHDTRSEVLAAVQTMAAAAVCAATAAAATAAAGAAAAPCAAAGAAAAAVTTVAGMVANHSSGGEAAEQQQQQQQQPQPPQPADVSRRRSFCTGSFSSSLPSVQEWDVASIRSSFSASCNDASATRGSRSSSRSSSIMPADQASKQLQARLAKRCGRVSLEVDARGFLSNSSSSRSVAAAAAAEDAAGVAAAAAAATVAAAAATTALIAAAASPAGLLSSYCPDVAAAEWQQRQRRSLSVERRNTVH</sequence>
<dbReference type="EMBL" id="FNXT01001293">
    <property type="protein sequence ID" value="SZX77720.1"/>
    <property type="molecule type" value="Genomic_DNA"/>
</dbReference>
<feature type="region of interest" description="Disordered" evidence="1">
    <location>
        <begin position="635"/>
        <end position="659"/>
    </location>
</feature>